<evidence type="ECO:0000313" key="3">
    <source>
        <dbReference type="Proteomes" id="UP000304148"/>
    </source>
</evidence>
<dbReference type="RefSeq" id="WP_138186503.1">
    <property type="nucleotide sequence ID" value="NZ_LS992241.1"/>
</dbReference>
<gene>
    <name evidence="2" type="ORF">PBLR_13054</name>
</gene>
<dbReference type="Proteomes" id="UP000304148">
    <property type="component" value="Chromosome"/>
</dbReference>
<feature type="coiled-coil region" evidence="1">
    <location>
        <begin position="35"/>
        <end position="62"/>
    </location>
</feature>
<evidence type="ECO:0000256" key="1">
    <source>
        <dbReference type="SAM" id="Coils"/>
    </source>
</evidence>
<dbReference type="AlphaFoldDB" id="A0A383RDH0"/>
<proteinExistence type="predicted"/>
<name>A0A383RDH0_PAEAL</name>
<keyword evidence="1" id="KW-0175">Coiled coil</keyword>
<organism evidence="2 3">
    <name type="scientific">Paenibacillus alvei</name>
    <name type="common">Bacillus alvei</name>
    <dbReference type="NCBI Taxonomy" id="44250"/>
    <lineage>
        <taxon>Bacteria</taxon>
        <taxon>Bacillati</taxon>
        <taxon>Bacillota</taxon>
        <taxon>Bacilli</taxon>
        <taxon>Bacillales</taxon>
        <taxon>Paenibacillaceae</taxon>
        <taxon>Paenibacillus</taxon>
    </lineage>
</organism>
<sequence>MPKKTLIDETIGWVNYIQNTEIKQQPAAIDWQVEYQKKSELYDELKEQYAIEKKRADEAVEREQRIQELLGRILKKTNGHEAYSNEAYIHFWIREVQRSLYGDDCNEGNR</sequence>
<reference evidence="3" key="1">
    <citation type="submission" date="2018-08" db="EMBL/GenBank/DDBJ databases">
        <authorList>
            <person name="Chevrot R."/>
        </authorList>
    </citation>
    <scope>NUCLEOTIDE SEQUENCE [LARGE SCALE GENOMIC DNA]</scope>
</reference>
<protein>
    <submittedName>
        <fullName evidence="2">Uncharacterized protein</fullName>
    </submittedName>
</protein>
<dbReference type="EMBL" id="LS992241">
    <property type="protein sequence ID" value="SYX84632.1"/>
    <property type="molecule type" value="Genomic_DNA"/>
</dbReference>
<accession>A0A383RDH0</accession>
<evidence type="ECO:0000313" key="2">
    <source>
        <dbReference type="EMBL" id="SYX84632.1"/>
    </source>
</evidence>